<evidence type="ECO:0000313" key="1">
    <source>
        <dbReference type="EMBL" id="MFC3100678.1"/>
    </source>
</evidence>
<dbReference type="RefSeq" id="WP_336920584.1">
    <property type="nucleotide sequence ID" value="NZ_JBANRN010000020.1"/>
</dbReference>
<reference evidence="2" key="1">
    <citation type="journal article" date="2019" name="Int. J. Syst. Evol. Microbiol.">
        <title>The Global Catalogue of Microorganisms (GCM) 10K type strain sequencing project: providing services to taxonomists for standard genome sequencing and annotation.</title>
        <authorList>
            <consortium name="The Broad Institute Genomics Platform"/>
            <consortium name="The Broad Institute Genome Sequencing Center for Infectious Disease"/>
            <person name="Wu L."/>
            <person name="Ma J."/>
        </authorList>
    </citation>
    <scope>NUCLEOTIDE SEQUENCE [LARGE SCALE GENOMIC DNA]</scope>
    <source>
        <strain evidence="2">KCTC 52606</strain>
    </source>
</reference>
<name>A0ABV7EFM2_9SPHN</name>
<accession>A0ABV7EFM2</accession>
<protein>
    <submittedName>
        <fullName evidence="1">Chemotaxis protein CheX</fullName>
    </submittedName>
</protein>
<organism evidence="1 2">
    <name type="scientific">Alteraurantiacibacter lauratis</name>
    <dbReference type="NCBI Taxonomy" id="2054627"/>
    <lineage>
        <taxon>Bacteria</taxon>
        <taxon>Pseudomonadati</taxon>
        <taxon>Pseudomonadota</taxon>
        <taxon>Alphaproteobacteria</taxon>
        <taxon>Sphingomonadales</taxon>
        <taxon>Erythrobacteraceae</taxon>
        <taxon>Alteraurantiacibacter</taxon>
    </lineage>
</organism>
<sequence>MTTITLPARCDRAAAMALFPDFVAAIGAEVLEVDARQAEQVGLAMLQVLVSAKGSFAHVRVMPSDTLREAARLTGLETYLLDEVAQ</sequence>
<dbReference type="Proteomes" id="UP001595378">
    <property type="component" value="Unassembled WGS sequence"/>
</dbReference>
<gene>
    <name evidence="1" type="ORF">ACFODK_07250</name>
</gene>
<evidence type="ECO:0000313" key="2">
    <source>
        <dbReference type="Proteomes" id="UP001595378"/>
    </source>
</evidence>
<proteinExistence type="predicted"/>
<dbReference type="EMBL" id="JBHRSU010000024">
    <property type="protein sequence ID" value="MFC3100678.1"/>
    <property type="molecule type" value="Genomic_DNA"/>
</dbReference>
<keyword evidence="2" id="KW-1185">Reference proteome</keyword>
<comment type="caution">
    <text evidence="1">The sequence shown here is derived from an EMBL/GenBank/DDBJ whole genome shotgun (WGS) entry which is preliminary data.</text>
</comment>